<dbReference type="InterPro" id="IPR036388">
    <property type="entry name" value="WH-like_DNA-bd_sf"/>
</dbReference>
<dbReference type="OrthoDB" id="281302at2"/>
<dbReference type="InterPro" id="IPR000792">
    <property type="entry name" value="Tscrpt_reg_LuxR_C"/>
</dbReference>
<dbReference type="PRINTS" id="PR00038">
    <property type="entry name" value="HTHLUXR"/>
</dbReference>
<dbReference type="CDD" id="cd06170">
    <property type="entry name" value="LuxR_C_like"/>
    <property type="match status" value="1"/>
</dbReference>
<name>A0A4P8YIA8_9ENTR</name>
<dbReference type="SUPFAM" id="SSF46894">
    <property type="entry name" value="C-terminal effector domain of the bipartite response regulators"/>
    <property type="match status" value="1"/>
</dbReference>
<sequence length="220" mass="25327">MDKFPGNTRIAVFYRDNIFRKMIYRFFEDGFHYPQESILFSDNVDALFATLSNNPPDILISEFSFLFGHKSFNRFINGDIDRSCKACNVRRVIIVPNANPWLIQYIIDIQFSVTLSLYDSSAELYKAIAYLQQPDPSMPFVSAYLKARMRSAGKQRFPLSPGEREVLHMMAQGYTLNEIAQIKHRATSTIATQKHNAMKKLGVTSNSELMKYLLLMENAK</sequence>
<protein>
    <submittedName>
        <fullName evidence="5">DNA-binding response regulator</fullName>
    </submittedName>
</protein>
<feature type="domain" description="HTH luxR-type" evidence="4">
    <location>
        <begin position="152"/>
        <end position="217"/>
    </location>
</feature>
<proteinExistence type="predicted"/>
<dbReference type="KEGG" id="izh:FEM41_08740"/>
<evidence type="ECO:0000313" key="5">
    <source>
        <dbReference type="EMBL" id="QCT19733.1"/>
    </source>
</evidence>
<dbReference type="SMART" id="SM00421">
    <property type="entry name" value="HTH_LUXR"/>
    <property type="match status" value="1"/>
</dbReference>
<dbReference type="PANTHER" id="PTHR44688">
    <property type="entry name" value="DNA-BINDING TRANSCRIPTIONAL ACTIVATOR DEVR_DOSR"/>
    <property type="match status" value="1"/>
</dbReference>
<dbReference type="Proteomes" id="UP000302163">
    <property type="component" value="Chromosome"/>
</dbReference>
<organism evidence="5 6">
    <name type="scientific">Jejubacter calystegiae</name>
    <dbReference type="NCBI Taxonomy" id="2579935"/>
    <lineage>
        <taxon>Bacteria</taxon>
        <taxon>Pseudomonadati</taxon>
        <taxon>Pseudomonadota</taxon>
        <taxon>Gammaproteobacteria</taxon>
        <taxon>Enterobacterales</taxon>
        <taxon>Enterobacteriaceae</taxon>
        <taxon>Jejubacter</taxon>
    </lineage>
</organism>
<accession>A0A4P8YIA8</accession>
<reference evidence="5 6" key="1">
    <citation type="submission" date="2019-05" db="EMBL/GenBank/DDBJ databases">
        <title>Complete genome sequence of Izhakiella calystegiae KSNA2, an endophyte isolated from beach morning glory (Calystegia soldanella).</title>
        <authorList>
            <person name="Jiang L."/>
            <person name="Jeong J.C."/>
            <person name="Kim C.Y."/>
            <person name="Kim D.H."/>
            <person name="Kim S.W."/>
            <person name="Lee j."/>
        </authorList>
    </citation>
    <scope>NUCLEOTIDE SEQUENCE [LARGE SCALE GENOMIC DNA]</scope>
    <source>
        <strain evidence="5 6">KSNA2</strain>
    </source>
</reference>
<dbReference type="AlphaFoldDB" id="A0A4P8YIA8"/>
<dbReference type="EMBL" id="CP040428">
    <property type="protein sequence ID" value="QCT19733.1"/>
    <property type="molecule type" value="Genomic_DNA"/>
</dbReference>
<evidence type="ECO:0000313" key="6">
    <source>
        <dbReference type="Proteomes" id="UP000302163"/>
    </source>
</evidence>
<keyword evidence="6" id="KW-1185">Reference proteome</keyword>
<keyword evidence="1" id="KW-0805">Transcription regulation</keyword>
<dbReference type="GO" id="GO:0003677">
    <property type="term" value="F:DNA binding"/>
    <property type="evidence" value="ECO:0007669"/>
    <property type="project" value="UniProtKB-KW"/>
</dbReference>
<dbReference type="PROSITE" id="PS50043">
    <property type="entry name" value="HTH_LUXR_2"/>
    <property type="match status" value="1"/>
</dbReference>
<gene>
    <name evidence="5" type="ORF">FEM41_08740</name>
</gene>
<dbReference type="GO" id="GO:0006355">
    <property type="term" value="P:regulation of DNA-templated transcription"/>
    <property type="evidence" value="ECO:0007669"/>
    <property type="project" value="InterPro"/>
</dbReference>
<dbReference type="Pfam" id="PF00196">
    <property type="entry name" value="GerE"/>
    <property type="match status" value="1"/>
</dbReference>
<evidence type="ECO:0000256" key="2">
    <source>
        <dbReference type="ARBA" id="ARBA00023125"/>
    </source>
</evidence>
<dbReference type="PANTHER" id="PTHR44688:SF16">
    <property type="entry name" value="DNA-BINDING TRANSCRIPTIONAL ACTIVATOR DEVR_DOSR"/>
    <property type="match status" value="1"/>
</dbReference>
<dbReference type="InterPro" id="IPR016032">
    <property type="entry name" value="Sig_transdc_resp-reg_C-effctor"/>
</dbReference>
<evidence type="ECO:0000259" key="4">
    <source>
        <dbReference type="PROSITE" id="PS50043"/>
    </source>
</evidence>
<keyword evidence="2 5" id="KW-0238">DNA-binding</keyword>
<evidence type="ECO:0000256" key="1">
    <source>
        <dbReference type="ARBA" id="ARBA00023015"/>
    </source>
</evidence>
<evidence type="ECO:0000256" key="3">
    <source>
        <dbReference type="ARBA" id="ARBA00023163"/>
    </source>
</evidence>
<dbReference type="Gene3D" id="1.10.10.10">
    <property type="entry name" value="Winged helix-like DNA-binding domain superfamily/Winged helix DNA-binding domain"/>
    <property type="match status" value="1"/>
</dbReference>
<keyword evidence="3" id="KW-0804">Transcription</keyword>